<dbReference type="NCBIfam" id="TIGR03130">
    <property type="entry name" value="malonate_delta"/>
    <property type="match status" value="1"/>
</dbReference>
<dbReference type="RefSeq" id="WP_182217736.1">
    <property type="nucleotide sequence ID" value="NZ_JACEZS010000009.1"/>
</dbReference>
<evidence type="ECO:0000313" key="7">
    <source>
        <dbReference type="Proteomes" id="UP000566711"/>
    </source>
</evidence>
<comment type="caution">
    <text evidence="6">The sequence shown here is derived from an EMBL/GenBank/DDBJ whole genome shotgun (WGS) entry which is preliminary data.</text>
</comment>
<keyword evidence="7" id="KW-1185">Reference proteome</keyword>
<comment type="PTM">
    <text evidence="5">Covalently binds the prosthetic group of malonate decarboxylase.</text>
</comment>
<name>A0A7W2I781_9BURK</name>
<feature type="modified residue" description="O-(phosphoribosyl dephospho-coenzyme A)serine" evidence="5">
    <location>
        <position position="25"/>
    </location>
</feature>
<comment type="subcellular location">
    <subcellularLocation>
        <location evidence="1">Cytoplasm</location>
    </subcellularLocation>
</comment>
<keyword evidence="2" id="KW-0963">Cytoplasm</keyword>
<accession>A0A7W2I781</accession>
<evidence type="ECO:0000313" key="6">
    <source>
        <dbReference type="EMBL" id="MBA5606063.1"/>
    </source>
</evidence>
<dbReference type="AlphaFoldDB" id="A0A7W2I781"/>
<dbReference type="Proteomes" id="UP000566711">
    <property type="component" value="Unassembled WGS sequence"/>
</dbReference>
<dbReference type="EMBL" id="JACEZS010000009">
    <property type="protein sequence ID" value="MBA5606063.1"/>
    <property type="molecule type" value="Genomic_DNA"/>
</dbReference>
<evidence type="ECO:0000256" key="2">
    <source>
        <dbReference type="ARBA" id="ARBA00022490"/>
    </source>
</evidence>
<reference evidence="6 7" key="1">
    <citation type="submission" date="2020-07" db="EMBL/GenBank/DDBJ databases">
        <title>Novel species isolated from subtropical streams in China.</title>
        <authorList>
            <person name="Lu H."/>
        </authorList>
    </citation>
    <scope>NUCLEOTIDE SEQUENCE [LARGE SCALE GENOMIC DNA]</scope>
    <source>
        <strain evidence="6 7">FT3S</strain>
    </source>
</reference>
<evidence type="ECO:0000256" key="1">
    <source>
        <dbReference type="ARBA" id="ARBA00004496"/>
    </source>
</evidence>
<dbReference type="HAMAP" id="MF_00710">
    <property type="entry name" value="Malonate_deCO2ase_dsu"/>
    <property type="match status" value="1"/>
</dbReference>
<dbReference type="NCBIfam" id="NF002293">
    <property type="entry name" value="PRK01220.1"/>
    <property type="match status" value="1"/>
</dbReference>
<gene>
    <name evidence="6" type="ORF">H3H36_11915</name>
</gene>
<dbReference type="InterPro" id="IPR023439">
    <property type="entry name" value="Mal_deCO2ase/Cit_lyase_ACP"/>
</dbReference>
<evidence type="ECO:0000256" key="4">
    <source>
        <dbReference type="NCBIfam" id="TIGR03130"/>
    </source>
</evidence>
<dbReference type="Pfam" id="PF06857">
    <property type="entry name" value="ACP"/>
    <property type="match status" value="1"/>
</dbReference>
<protein>
    <recommendedName>
        <fullName evidence="4">Malonate decarboxylase acyl carrier protein</fullName>
    </recommendedName>
</protein>
<organism evidence="6 7">
    <name type="scientific">Rugamonas fusca</name>
    <dbReference type="NCBI Taxonomy" id="2758568"/>
    <lineage>
        <taxon>Bacteria</taxon>
        <taxon>Pseudomonadati</taxon>
        <taxon>Pseudomonadota</taxon>
        <taxon>Betaproteobacteria</taxon>
        <taxon>Burkholderiales</taxon>
        <taxon>Oxalobacteraceae</taxon>
        <taxon>Telluria group</taxon>
        <taxon>Rugamonas</taxon>
    </lineage>
</organism>
<evidence type="ECO:0000256" key="3">
    <source>
        <dbReference type="ARBA" id="ARBA00022553"/>
    </source>
</evidence>
<evidence type="ECO:0000256" key="5">
    <source>
        <dbReference type="PIRSR" id="PIRSR609662-50"/>
    </source>
</evidence>
<keyword evidence="3 5" id="KW-0597">Phosphoprotein</keyword>
<dbReference type="InterPro" id="IPR009662">
    <property type="entry name" value="Malonate_deCO2ase_dsu"/>
</dbReference>
<proteinExistence type="inferred from homology"/>
<sequence>MEQLQFEYAAGQPAMGRALAGVVSSGDLEVLLEPGVAGRTTVLVQTSVNGFGATWQAVLDRLFSAAPLPAAAIEIHDSGATPGVVRMRIEQAYEEAGRP</sequence>
<dbReference type="GO" id="GO:0005737">
    <property type="term" value="C:cytoplasm"/>
    <property type="evidence" value="ECO:0007669"/>
    <property type="project" value="UniProtKB-SubCell"/>
</dbReference>